<feature type="region of interest" description="Disordered" evidence="4">
    <location>
        <begin position="42"/>
        <end position="75"/>
    </location>
</feature>
<feature type="short sequence motif" description="VHIID" evidence="3">
    <location>
        <begin position="427"/>
        <end position="431"/>
    </location>
</feature>
<comment type="caution">
    <text evidence="5">The sequence shown here is derived from an EMBL/GenBank/DDBJ whole genome shotgun (WGS) entry which is preliminary data.</text>
</comment>
<dbReference type="GO" id="GO:0005634">
    <property type="term" value="C:nucleus"/>
    <property type="evidence" value="ECO:0000318"/>
    <property type="project" value="GO_Central"/>
</dbReference>
<keyword evidence="1" id="KW-0805">Transcription regulation</keyword>
<dbReference type="AlphaFoldDB" id="A0A9K3JJE0"/>
<keyword evidence="6" id="KW-1185">Reference proteome</keyword>
<dbReference type="EMBL" id="MNCJ02000318">
    <property type="protein sequence ID" value="KAF5816746.1"/>
    <property type="molecule type" value="Genomic_DNA"/>
</dbReference>
<accession>A0A9K3JJE0</accession>
<evidence type="ECO:0000313" key="6">
    <source>
        <dbReference type="Proteomes" id="UP000215914"/>
    </source>
</evidence>
<comment type="similarity">
    <text evidence="3">Belongs to the GRAS family.</text>
</comment>
<sequence>MKGVPLPFEFQRKGVVPCAEKVVHFQDFVSKKRKYFEEPKSVLDNINSSPSPPTSTSTLSGSGGGGGGGGFTAVSGHLEKWVSPENQENRLPEQHVVNVTGEEKCGEMEDWESVLSETGQEQSILRWIMGDVEDPSMGLNKMLHGGATAEDGGGMSTGFGVVDQGYLGFDSGNINQISHKFNEKHGLSNLSLTPPPPPSLPAAAAMFSGHHHQKVEDPHSPFVSRFNSSQIHLVDVKPQLVINQNQSQPHQNPSFFVPLEHQTLNPPHPKRYNSGSTQSNFQMHKTPFLDSPPNPLQLPSSIKKMSGIDELDHHHHHQGIIDQLFKAAEMVQSGNNPLLAQSILARLNHQLSPIGKPFDRAAFYFKEALQLLIHSVVNNMNPIASPFSLIFKIGAYKSFSEVSPLVQFTNFTCNQALLEVLDGFDQVHIVDFDIRYGDQWASFMQELALRSNNNRTPSLKITTFASPTNDHIELGLTRDNLIQFASEMNIGFDFEIVNIDVLASVSWSLPFRASDNEAIAVNLPISTVSNYQIPLPLVIRFIKNLSPKIVVSVDRGCERTDLPFPSHLIHALQSVSNLLESLDAANMTPDSLQKIERFLIQPGVEKIITGRFSFPEKTQHWRSQFVSSGFSPLTFSNFAESQALCVIKRTPIRGFHVERRQSALVLCWQHRELVSASAWRC</sequence>
<reference evidence="5" key="2">
    <citation type="submission" date="2020-06" db="EMBL/GenBank/DDBJ databases">
        <title>Helianthus annuus Genome sequencing and assembly Release 2.</title>
        <authorList>
            <person name="Gouzy J."/>
            <person name="Langlade N."/>
            <person name="Munos S."/>
        </authorList>
    </citation>
    <scope>NUCLEOTIDE SEQUENCE</scope>
    <source>
        <tissue evidence="5">Leaves</tissue>
    </source>
</reference>
<feature type="compositionally biased region" description="Gly residues" evidence="4">
    <location>
        <begin position="61"/>
        <end position="71"/>
    </location>
</feature>
<dbReference type="PROSITE" id="PS50985">
    <property type="entry name" value="GRAS"/>
    <property type="match status" value="1"/>
</dbReference>
<reference evidence="5" key="1">
    <citation type="journal article" date="2017" name="Nature">
        <title>The sunflower genome provides insights into oil metabolism, flowering and Asterid evolution.</title>
        <authorList>
            <person name="Badouin H."/>
            <person name="Gouzy J."/>
            <person name="Grassa C.J."/>
            <person name="Murat F."/>
            <person name="Staton S.E."/>
            <person name="Cottret L."/>
            <person name="Lelandais-Briere C."/>
            <person name="Owens G.L."/>
            <person name="Carrere S."/>
            <person name="Mayjonade B."/>
            <person name="Legrand L."/>
            <person name="Gill N."/>
            <person name="Kane N.C."/>
            <person name="Bowers J.E."/>
            <person name="Hubner S."/>
            <person name="Bellec A."/>
            <person name="Berard A."/>
            <person name="Berges H."/>
            <person name="Blanchet N."/>
            <person name="Boniface M.C."/>
            <person name="Brunel D."/>
            <person name="Catrice O."/>
            <person name="Chaidir N."/>
            <person name="Claudel C."/>
            <person name="Donnadieu C."/>
            <person name="Faraut T."/>
            <person name="Fievet G."/>
            <person name="Helmstetter N."/>
            <person name="King M."/>
            <person name="Knapp S.J."/>
            <person name="Lai Z."/>
            <person name="Le Paslier M.C."/>
            <person name="Lippi Y."/>
            <person name="Lorenzon L."/>
            <person name="Mandel J.R."/>
            <person name="Marage G."/>
            <person name="Marchand G."/>
            <person name="Marquand E."/>
            <person name="Bret-Mestries E."/>
            <person name="Morien E."/>
            <person name="Nambeesan S."/>
            <person name="Nguyen T."/>
            <person name="Pegot-Espagnet P."/>
            <person name="Pouilly N."/>
            <person name="Raftis F."/>
            <person name="Sallet E."/>
            <person name="Schiex T."/>
            <person name="Thomas J."/>
            <person name="Vandecasteele C."/>
            <person name="Vares D."/>
            <person name="Vear F."/>
            <person name="Vautrin S."/>
            <person name="Crespi M."/>
            <person name="Mangin B."/>
            <person name="Burke J.M."/>
            <person name="Salse J."/>
            <person name="Munos S."/>
            <person name="Vincourt P."/>
            <person name="Rieseberg L.H."/>
            <person name="Langlade N.B."/>
        </authorList>
    </citation>
    <scope>NUCLEOTIDE SEQUENCE</scope>
    <source>
        <tissue evidence="5">Leaves</tissue>
    </source>
</reference>
<evidence type="ECO:0000256" key="3">
    <source>
        <dbReference type="PROSITE-ProRule" id="PRU01191"/>
    </source>
</evidence>
<evidence type="ECO:0000256" key="2">
    <source>
        <dbReference type="ARBA" id="ARBA00023163"/>
    </source>
</evidence>
<dbReference type="InterPro" id="IPR005202">
    <property type="entry name" value="TF_GRAS"/>
</dbReference>
<evidence type="ECO:0000313" key="5">
    <source>
        <dbReference type="EMBL" id="KAF5816746.1"/>
    </source>
</evidence>
<feature type="region of interest" description="Leucine repeat II (LRII)" evidence="3">
    <location>
        <begin position="476"/>
        <end position="508"/>
    </location>
</feature>
<gene>
    <name evidence="5" type="ORF">HanXRQr2_Chr03g0137671</name>
</gene>
<dbReference type="GO" id="GO:0043565">
    <property type="term" value="F:sequence-specific DNA binding"/>
    <property type="evidence" value="ECO:0000318"/>
    <property type="project" value="GO_Central"/>
</dbReference>
<dbReference type="GO" id="GO:0006355">
    <property type="term" value="P:regulation of DNA-templated transcription"/>
    <property type="evidence" value="ECO:0000318"/>
    <property type="project" value="GO_Central"/>
</dbReference>
<dbReference type="Pfam" id="PF03514">
    <property type="entry name" value="GRAS"/>
    <property type="match status" value="1"/>
</dbReference>
<dbReference type="Gramene" id="mRNA:HanXRQr2_Chr03g0137671">
    <property type="protein sequence ID" value="CDS:HanXRQr2_Chr03g0137671.1"/>
    <property type="gene ID" value="HanXRQr2_Chr03g0137671"/>
</dbReference>
<dbReference type="GO" id="GO:0003700">
    <property type="term" value="F:DNA-binding transcription factor activity"/>
    <property type="evidence" value="ECO:0000318"/>
    <property type="project" value="GO_Central"/>
</dbReference>
<feature type="region of interest" description="SAW" evidence="3">
    <location>
        <begin position="609"/>
        <end position="680"/>
    </location>
</feature>
<dbReference type="PANTHER" id="PTHR31636">
    <property type="entry name" value="OSJNBA0084A10.13 PROTEIN-RELATED"/>
    <property type="match status" value="1"/>
</dbReference>
<keyword evidence="2" id="KW-0804">Transcription</keyword>
<dbReference type="OrthoDB" id="666726at2759"/>
<comment type="caution">
    <text evidence="3">Lacks conserved residue(s) required for the propagation of feature annotation.</text>
</comment>
<proteinExistence type="inferred from homology"/>
<organism evidence="5 6">
    <name type="scientific">Helianthus annuus</name>
    <name type="common">Common sunflower</name>
    <dbReference type="NCBI Taxonomy" id="4232"/>
    <lineage>
        <taxon>Eukaryota</taxon>
        <taxon>Viridiplantae</taxon>
        <taxon>Streptophyta</taxon>
        <taxon>Embryophyta</taxon>
        <taxon>Tracheophyta</taxon>
        <taxon>Spermatophyta</taxon>
        <taxon>Magnoliopsida</taxon>
        <taxon>eudicotyledons</taxon>
        <taxon>Gunneridae</taxon>
        <taxon>Pentapetalae</taxon>
        <taxon>asterids</taxon>
        <taxon>campanulids</taxon>
        <taxon>Asterales</taxon>
        <taxon>Asteraceae</taxon>
        <taxon>Asteroideae</taxon>
        <taxon>Heliantheae alliance</taxon>
        <taxon>Heliantheae</taxon>
        <taxon>Helianthus</taxon>
    </lineage>
</organism>
<evidence type="ECO:0000256" key="1">
    <source>
        <dbReference type="ARBA" id="ARBA00023015"/>
    </source>
</evidence>
<evidence type="ECO:0000256" key="4">
    <source>
        <dbReference type="SAM" id="MobiDB-lite"/>
    </source>
</evidence>
<dbReference type="Proteomes" id="UP000215914">
    <property type="component" value="Unassembled WGS sequence"/>
</dbReference>
<protein>
    <submittedName>
        <fullName evidence="5">Transcription factor GRAS family</fullName>
    </submittedName>
</protein>
<name>A0A9K3JJE0_HELAN</name>